<dbReference type="InterPro" id="IPR003428">
    <property type="entry name" value="MAM33"/>
</dbReference>
<sequence length="321" mass="37810">MSATTIFRRNFLILSRCLLNNFNNNGHFNKISSREGVRILNNNNINNKYNFINSKNIRFIHGLVDKDLSTQLAEELTYYEKEKDTIATSSTSTKDDVKNGKEIPSIMTKSISVSFNNFNWELFDKRTLNEVYMTREYNNEKIRVLFNIIPLEYYEKAEEEDEDEEEDEEDEDEDEDEIEERKVGKSTIPPATIIPEEDKDEEDLIDSSDEEFEEQSPEKTLRCAITIEKKDKGVLAFEALAREGRFLIENVSFYEALQTNHTKSAIPFPNLSANFRHLFTKYLEYRGINEELSQYILRYSTHKENQEYIIWLENVKKFIDS</sequence>
<gene>
    <name evidence="2" type="ORF">RirG_026390</name>
</gene>
<evidence type="ECO:0000256" key="1">
    <source>
        <dbReference type="SAM" id="MobiDB-lite"/>
    </source>
</evidence>
<dbReference type="GO" id="GO:0005759">
    <property type="term" value="C:mitochondrial matrix"/>
    <property type="evidence" value="ECO:0007669"/>
    <property type="project" value="InterPro"/>
</dbReference>
<reference evidence="2 3" key="1">
    <citation type="submission" date="2014-02" db="EMBL/GenBank/DDBJ databases">
        <title>Single nucleus genome sequencing reveals high similarity among nuclei of an endomycorrhizal fungus.</title>
        <authorList>
            <person name="Lin K."/>
            <person name="Geurts R."/>
            <person name="Zhang Z."/>
            <person name="Limpens E."/>
            <person name="Saunders D.G."/>
            <person name="Mu D."/>
            <person name="Pang E."/>
            <person name="Cao H."/>
            <person name="Cha H."/>
            <person name="Lin T."/>
            <person name="Zhou Q."/>
            <person name="Shang Y."/>
            <person name="Li Y."/>
            <person name="Ivanov S."/>
            <person name="Sharma T."/>
            <person name="Velzen R.V."/>
            <person name="Ruijter N.D."/>
            <person name="Aanen D.K."/>
            <person name="Win J."/>
            <person name="Kamoun S."/>
            <person name="Bisseling T."/>
            <person name="Huang S."/>
        </authorList>
    </citation>
    <scope>NUCLEOTIDE SEQUENCE [LARGE SCALE GENOMIC DNA]</scope>
    <source>
        <strain evidence="3">DAOM197198w</strain>
    </source>
</reference>
<dbReference type="PANTHER" id="PTHR10826">
    <property type="entry name" value="COMPLEMENT COMPONENT 1"/>
    <property type="match status" value="1"/>
</dbReference>
<feature type="region of interest" description="Disordered" evidence="1">
    <location>
        <begin position="156"/>
        <end position="219"/>
    </location>
</feature>
<proteinExistence type="predicted"/>
<dbReference type="AlphaFoldDB" id="A0A015K5Z5"/>
<feature type="compositionally biased region" description="Acidic residues" evidence="1">
    <location>
        <begin position="157"/>
        <end position="178"/>
    </location>
</feature>
<dbReference type="Proteomes" id="UP000022910">
    <property type="component" value="Unassembled WGS sequence"/>
</dbReference>
<dbReference type="InterPro" id="IPR036561">
    <property type="entry name" value="MAM33_sf"/>
</dbReference>
<dbReference type="GO" id="GO:0042256">
    <property type="term" value="P:cytosolic ribosome assembly"/>
    <property type="evidence" value="ECO:0007669"/>
    <property type="project" value="TreeGrafter"/>
</dbReference>
<dbReference type="SMR" id="A0A015K5Z5"/>
<comment type="caution">
    <text evidence="2">The sequence shown here is derived from an EMBL/GenBank/DDBJ whole genome shotgun (WGS) entry which is preliminary data.</text>
</comment>
<evidence type="ECO:0000313" key="3">
    <source>
        <dbReference type="Proteomes" id="UP000022910"/>
    </source>
</evidence>
<accession>A0A015K5Z5</accession>
<organism evidence="2 3">
    <name type="scientific">Rhizophagus irregularis (strain DAOM 197198w)</name>
    <name type="common">Glomus intraradices</name>
    <dbReference type="NCBI Taxonomy" id="1432141"/>
    <lineage>
        <taxon>Eukaryota</taxon>
        <taxon>Fungi</taxon>
        <taxon>Fungi incertae sedis</taxon>
        <taxon>Mucoromycota</taxon>
        <taxon>Glomeromycotina</taxon>
        <taxon>Glomeromycetes</taxon>
        <taxon>Glomerales</taxon>
        <taxon>Glomeraceae</taxon>
        <taxon>Rhizophagus</taxon>
    </lineage>
</organism>
<dbReference type="SUPFAM" id="SSF54529">
    <property type="entry name" value="Mitochondrial glycoprotein MAM33-like"/>
    <property type="match status" value="1"/>
</dbReference>
<dbReference type="HOGENOM" id="CLU_866385_0_0_1"/>
<feature type="compositionally biased region" description="Acidic residues" evidence="1">
    <location>
        <begin position="195"/>
        <end position="215"/>
    </location>
</feature>
<protein>
    <submittedName>
        <fullName evidence="2">Mam33p</fullName>
    </submittedName>
</protein>
<dbReference type="EMBL" id="JEMT01011650">
    <property type="protein sequence ID" value="EXX77162.1"/>
    <property type="molecule type" value="Genomic_DNA"/>
</dbReference>
<dbReference type="OrthoDB" id="278212at2759"/>
<dbReference type="STRING" id="1432141.A0A015K5Z5"/>
<dbReference type="Pfam" id="PF02330">
    <property type="entry name" value="MAM33"/>
    <property type="match status" value="1"/>
</dbReference>
<dbReference type="PANTHER" id="PTHR10826:SF1">
    <property type="entry name" value="COMPLEMENT COMPONENT 1 Q SUBCOMPONENT-BINDING PROTEIN, MITOCHONDRIAL"/>
    <property type="match status" value="1"/>
</dbReference>
<keyword evidence="3" id="KW-1185">Reference proteome</keyword>
<evidence type="ECO:0000313" key="2">
    <source>
        <dbReference type="EMBL" id="EXX77162.1"/>
    </source>
</evidence>
<name>A0A015K5Z5_RHIIW</name>
<dbReference type="Gene3D" id="3.10.280.10">
    <property type="entry name" value="Mitochondrial glycoprotein"/>
    <property type="match status" value="2"/>
</dbReference>